<name>A0A9X2LAH6_9PROT</name>
<evidence type="ECO:0000313" key="1">
    <source>
        <dbReference type="EMBL" id="MCQ8185953.1"/>
    </source>
</evidence>
<dbReference type="InterPro" id="IPR029063">
    <property type="entry name" value="SAM-dependent_MTases_sf"/>
</dbReference>
<dbReference type="CDD" id="cd02440">
    <property type="entry name" value="AdoMet_MTases"/>
    <property type="match status" value="1"/>
</dbReference>
<dbReference type="GO" id="GO:0008168">
    <property type="term" value="F:methyltransferase activity"/>
    <property type="evidence" value="ECO:0007669"/>
    <property type="project" value="UniProtKB-KW"/>
</dbReference>
<organism evidence="1 2">
    <name type="scientific">Parvularcula maris</name>
    <dbReference type="NCBI Taxonomy" id="2965077"/>
    <lineage>
        <taxon>Bacteria</taxon>
        <taxon>Pseudomonadati</taxon>
        <taxon>Pseudomonadota</taxon>
        <taxon>Alphaproteobacteria</taxon>
        <taxon>Parvularculales</taxon>
        <taxon>Parvularculaceae</taxon>
        <taxon>Parvularcula</taxon>
    </lineage>
</organism>
<sequence>MSENAKIYSTSAARNKEIIAGAFLRLCPQAERVLELASGSGEHAEAVLMRKPSLSWQGSDPDAEARASTTVRMEEAGQPAPLTLDTREEAWWQEAGRPYDAVVAINMIHITAFAGVEGLFQGAARLLGEGGALFLYGPMSRRGALEESNQRFDESLKSRDPDWGVRDLDDTLQPLAARFALYLDHTERVPANNHVVVFRRS</sequence>
<dbReference type="GO" id="GO:0032259">
    <property type="term" value="P:methylation"/>
    <property type="evidence" value="ECO:0007669"/>
    <property type="project" value="UniProtKB-KW"/>
</dbReference>
<dbReference type="PANTHER" id="PTHR20974:SF0">
    <property type="entry name" value="UPF0585 PROTEIN CG18661"/>
    <property type="match status" value="1"/>
</dbReference>
<accession>A0A9X2LAH6</accession>
<dbReference type="SUPFAM" id="SSF53335">
    <property type="entry name" value="S-adenosyl-L-methionine-dependent methyltransferases"/>
    <property type="match status" value="1"/>
</dbReference>
<dbReference type="InterPro" id="IPR010342">
    <property type="entry name" value="DUF938"/>
</dbReference>
<keyword evidence="2" id="KW-1185">Reference proteome</keyword>
<protein>
    <submittedName>
        <fullName evidence="1">Class I SAM-dependent methyltransferase</fullName>
    </submittedName>
</protein>
<dbReference type="PANTHER" id="PTHR20974">
    <property type="entry name" value="UPF0585 PROTEIN CG18661"/>
    <property type="match status" value="1"/>
</dbReference>
<reference evidence="1" key="1">
    <citation type="submission" date="2022-07" db="EMBL/GenBank/DDBJ databases">
        <title>Parvularcula maris sp. nov., an algicidal bacterium isolated from seawater.</title>
        <authorList>
            <person name="Li F."/>
        </authorList>
    </citation>
    <scope>NUCLEOTIDE SEQUENCE</scope>
    <source>
        <strain evidence="1">BGMRC 0090</strain>
    </source>
</reference>
<dbReference type="Pfam" id="PF06080">
    <property type="entry name" value="DUF938"/>
    <property type="match status" value="1"/>
</dbReference>
<proteinExistence type="predicted"/>
<dbReference type="AlphaFoldDB" id="A0A9X2LAH6"/>
<evidence type="ECO:0000313" key="2">
    <source>
        <dbReference type="Proteomes" id="UP001142610"/>
    </source>
</evidence>
<dbReference type="Gene3D" id="3.40.50.150">
    <property type="entry name" value="Vaccinia Virus protein VP39"/>
    <property type="match status" value="1"/>
</dbReference>
<dbReference type="Proteomes" id="UP001142610">
    <property type="component" value="Unassembled WGS sequence"/>
</dbReference>
<keyword evidence="1" id="KW-0489">Methyltransferase</keyword>
<dbReference type="EMBL" id="JANIBC010000010">
    <property type="protein sequence ID" value="MCQ8185953.1"/>
    <property type="molecule type" value="Genomic_DNA"/>
</dbReference>
<keyword evidence="1" id="KW-0808">Transferase</keyword>
<gene>
    <name evidence="1" type="ORF">NOG11_11190</name>
</gene>
<comment type="caution">
    <text evidence="1">The sequence shown here is derived from an EMBL/GenBank/DDBJ whole genome shotgun (WGS) entry which is preliminary data.</text>
</comment>